<dbReference type="EMBL" id="CAFBOZ010000183">
    <property type="protein sequence ID" value="CAB5011861.1"/>
    <property type="molecule type" value="Genomic_DNA"/>
</dbReference>
<dbReference type="EMBL" id="CAFBNF010000078">
    <property type="protein sequence ID" value="CAB4941240.1"/>
    <property type="molecule type" value="Genomic_DNA"/>
</dbReference>
<evidence type="ECO:0000313" key="2">
    <source>
        <dbReference type="EMBL" id="CAB4941240.1"/>
    </source>
</evidence>
<gene>
    <name evidence="2" type="ORF">UFOPK3773_00868</name>
    <name evidence="3" type="ORF">UFOPK3992_01267</name>
</gene>
<accession>A0A6J7Q4C5</accession>
<proteinExistence type="predicted"/>
<feature type="compositionally biased region" description="Low complexity" evidence="1">
    <location>
        <begin position="141"/>
        <end position="152"/>
    </location>
</feature>
<sequence>MLPAARTATGVPGRSTAVSSAVDSVSRAHCPGEAASCQPVGSPGTAVAEFDAHDSATEAPPAGPMAFSDSQLVVTWPETAATIIPPALIEGPAPAPRGATLKPPTDIQSPVARCTSTRYSRAVMSVAPMRVHPATSGPLHTSSWRLTSTTRTGISAVERNDGTER</sequence>
<feature type="region of interest" description="Disordered" evidence="1">
    <location>
        <begin position="133"/>
        <end position="165"/>
    </location>
</feature>
<evidence type="ECO:0000313" key="3">
    <source>
        <dbReference type="EMBL" id="CAB5011861.1"/>
    </source>
</evidence>
<dbReference type="AlphaFoldDB" id="A0A6J7Q4C5"/>
<protein>
    <submittedName>
        <fullName evidence="3">Unannotated protein</fullName>
    </submittedName>
</protein>
<organism evidence="3">
    <name type="scientific">freshwater metagenome</name>
    <dbReference type="NCBI Taxonomy" id="449393"/>
    <lineage>
        <taxon>unclassified sequences</taxon>
        <taxon>metagenomes</taxon>
        <taxon>ecological metagenomes</taxon>
    </lineage>
</organism>
<evidence type="ECO:0000256" key="1">
    <source>
        <dbReference type="SAM" id="MobiDB-lite"/>
    </source>
</evidence>
<reference evidence="3" key="1">
    <citation type="submission" date="2020-05" db="EMBL/GenBank/DDBJ databases">
        <authorList>
            <person name="Chiriac C."/>
            <person name="Salcher M."/>
            <person name="Ghai R."/>
            <person name="Kavagutti S V."/>
        </authorList>
    </citation>
    <scope>NUCLEOTIDE SEQUENCE</scope>
</reference>
<name>A0A6J7Q4C5_9ZZZZ</name>